<accession>A0ABR1WBK4</accession>
<feature type="region of interest" description="Disordered" evidence="1">
    <location>
        <begin position="24"/>
        <end position="56"/>
    </location>
</feature>
<organism evidence="2 3">
    <name type="scientific">Apiospora hydei</name>
    <dbReference type="NCBI Taxonomy" id="1337664"/>
    <lineage>
        <taxon>Eukaryota</taxon>
        <taxon>Fungi</taxon>
        <taxon>Dikarya</taxon>
        <taxon>Ascomycota</taxon>
        <taxon>Pezizomycotina</taxon>
        <taxon>Sordariomycetes</taxon>
        <taxon>Xylariomycetidae</taxon>
        <taxon>Amphisphaeriales</taxon>
        <taxon>Apiosporaceae</taxon>
        <taxon>Apiospora</taxon>
    </lineage>
</organism>
<dbReference type="EMBL" id="JAQQWN010000006">
    <property type="protein sequence ID" value="KAK8080802.1"/>
    <property type="molecule type" value="Genomic_DNA"/>
</dbReference>
<feature type="region of interest" description="Disordered" evidence="1">
    <location>
        <begin position="76"/>
        <end position="106"/>
    </location>
</feature>
<reference evidence="2 3" key="1">
    <citation type="submission" date="2023-01" db="EMBL/GenBank/DDBJ databases">
        <title>Analysis of 21 Apiospora genomes using comparative genomics revels a genus with tremendous synthesis potential of carbohydrate active enzymes and secondary metabolites.</title>
        <authorList>
            <person name="Sorensen T."/>
        </authorList>
    </citation>
    <scope>NUCLEOTIDE SEQUENCE [LARGE SCALE GENOMIC DNA]</scope>
    <source>
        <strain evidence="2 3">CBS 114990</strain>
    </source>
</reference>
<dbReference type="Proteomes" id="UP001433268">
    <property type="component" value="Unassembled WGS sequence"/>
</dbReference>
<evidence type="ECO:0000256" key="1">
    <source>
        <dbReference type="SAM" id="MobiDB-lite"/>
    </source>
</evidence>
<evidence type="ECO:0000313" key="3">
    <source>
        <dbReference type="Proteomes" id="UP001433268"/>
    </source>
</evidence>
<name>A0ABR1WBK4_9PEZI</name>
<evidence type="ECO:0000313" key="2">
    <source>
        <dbReference type="EMBL" id="KAK8080802.1"/>
    </source>
</evidence>
<proteinExistence type="predicted"/>
<feature type="compositionally biased region" description="Basic and acidic residues" evidence="1">
    <location>
        <begin position="76"/>
        <end position="94"/>
    </location>
</feature>
<dbReference type="GeneID" id="92045995"/>
<keyword evidence="3" id="KW-1185">Reference proteome</keyword>
<sequence>MEDHCGHVKRSHYALNEALGMGTKGLELDHKDSAKPQPQEVERPTTGDSTKSEASGEMRLAWMFVQGWRQRLQRGEQLVEEHRSDATAGDDSRSVRGRRRSSASINSRLSYVTGSIESAELKVKQDTRVRKDSVHSGSDL</sequence>
<feature type="compositionally biased region" description="Basic and acidic residues" evidence="1">
    <location>
        <begin position="26"/>
        <end position="56"/>
    </location>
</feature>
<gene>
    <name evidence="2" type="ORF">PG997_008620</name>
</gene>
<dbReference type="RefSeq" id="XP_066668277.1">
    <property type="nucleotide sequence ID" value="XM_066812935.1"/>
</dbReference>
<comment type="caution">
    <text evidence="2">The sequence shown here is derived from an EMBL/GenBank/DDBJ whole genome shotgun (WGS) entry which is preliminary data.</text>
</comment>
<protein>
    <submittedName>
        <fullName evidence="2">Uncharacterized protein</fullName>
    </submittedName>
</protein>